<evidence type="ECO:0000259" key="2">
    <source>
        <dbReference type="PROSITE" id="PS50076"/>
    </source>
</evidence>
<keyword evidence="4" id="KW-1185">Reference proteome</keyword>
<name>A0AAD9UDH8_RIDPI</name>
<dbReference type="Proteomes" id="UP001209878">
    <property type="component" value="Unassembled WGS sequence"/>
</dbReference>
<evidence type="ECO:0000313" key="3">
    <source>
        <dbReference type="EMBL" id="KAK2185359.1"/>
    </source>
</evidence>
<feature type="domain" description="J" evidence="2">
    <location>
        <begin position="57"/>
        <end position="121"/>
    </location>
</feature>
<dbReference type="EMBL" id="JAODUO010000239">
    <property type="protein sequence ID" value="KAK2185359.1"/>
    <property type="molecule type" value="Genomic_DNA"/>
</dbReference>
<protein>
    <recommendedName>
        <fullName evidence="2">J domain-containing protein</fullName>
    </recommendedName>
</protein>
<proteinExistence type="predicted"/>
<comment type="caution">
    <text evidence="3">The sequence shown here is derived from an EMBL/GenBank/DDBJ whole genome shotgun (WGS) entry which is preliminary data.</text>
</comment>
<organism evidence="3 4">
    <name type="scientific">Ridgeia piscesae</name>
    <name type="common">Tubeworm</name>
    <dbReference type="NCBI Taxonomy" id="27915"/>
    <lineage>
        <taxon>Eukaryota</taxon>
        <taxon>Metazoa</taxon>
        <taxon>Spiralia</taxon>
        <taxon>Lophotrochozoa</taxon>
        <taxon>Annelida</taxon>
        <taxon>Polychaeta</taxon>
        <taxon>Sedentaria</taxon>
        <taxon>Canalipalpata</taxon>
        <taxon>Sabellida</taxon>
        <taxon>Siboglinidae</taxon>
        <taxon>Ridgeia</taxon>
    </lineage>
</organism>
<dbReference type="PANTHER" id="PTHR44873:SF1">
    <property type="entry name" value="DNAJ HOMOLOG SUBFAMILY C MEMBER 30, MITOCHONDRIAL"/>
    <property type="match status" value="1"/>
</dbReference>
<dbReference type="Gene3D" id="1.10.287.110">
    <property type="entry name" value="DnaJ domain"/>
    <property type="match status" value="1"/>
</dbReference>
<evidence type="ECO:0000256" key="1">
    <source>
        <dbReference type="SAM" id="Phobius"/>
    </source>
</evidence>
<dbReference type="SUPFAM" id="SSF46565">
    <property type="entry name" value="Chaperone J-domain"/>
    <property type="match status" value="1"/>
</dbReference>
<keyword evidence="1" id="KW-0812">Transmembrane</keyword>
<dbReference type="AlphaFoldDB" id="A0AAD9UDH8"/>
<dbReference type="Pfam" id="PF00226">
    <property type="entry name" value="DnaJ"/>
    <property type="match status" value="1"/>
</dbReference>
<dbReference type="PRINTS" id="PR00625">
    <property type="entry name" value="JDOMAIN"/>
</dbReference>
<reference evidence="3" key="1">
    <citation type="journal article" date="2023" name="Mol. Biol. Evol.">
        <title>Third-Generation Sequencing Reveals the Adaptive Role of the Epigenome in Three Deep-Sea Polychaetes.</title>
        <authorList>
            <person name="Perez M."/>
            <person name="Aroh O."/>
            <person name="Sun Y."/>
            <person name="Lan Y."/>
            <person name="Juniper S.K."/>
            <person name="Young C.R."/>
            <person name="Angers B."/>
            <person name="Qian P.Y."/>
        </authorList>
    </citation>
    <scope>NUCLEOTIDE SEQUENCE</scope>
    <source>
        <strain evidence="3">R07B-5</strain>
    </source>
</reference>
<sequence length="224" mass="26358">MPQWSGLYCVILEQRVACRAVTYLCDRSYIPSNGRSPHCRHDNQPSRNYTAHAVPQNYYDLLGIKHDASMVQVKAAYYRLSKEFHPDLNKSEDAQSTFQQILEAYEVLSSKRRRSLYDQGIFVRKPRSPMQHQPSTRKDTFQMGQQFRRRPNGPELGTTDIYNFDEFYRMHYGASIHNKQTIRDARDKSDQEFRSLMFSKNILRTTLFLGLLIASISTYRRTRI</sequence>
<dbReference type="PANTHER" id="PTHR44873">
    <property type="entry name" value="DNAJ HOMOLOG SUBFAMILY C MEMBER 30, MITOCHONDRIAL"/>
    <property type="match status" value="1"/>
</dbReference>
<dbReference type="InterPro" id="IPR053025">
    <property type="entry name" value="Mito_ATP_Synthase-Asso"/>
</dbReference>
<keyword evidence="1" id="KW-1133">Transmembrane helix</keyword>
<feature type="transmembrane region" description="Helical" evidence="1">
    <location>
        <begin position="202"/>
        <end position="219"/>
    </location>
</feature>
<accession>A0AAD9UDH8</accession>
<gene>
    <name evidence="3" type="ORF">NP493_239g06016</name>
</gene>
<keyword evidence="1" id="KW-0472">Membrane</keyword>
<evidence type="ECO:0000313" key="4">
    <source>
        <dbReference type="Proteomes" id="UP001209878"/>
    </source>
</evidence>
<dbReference type="InterPro" id="IPR001623">
    <property type="entry name" value="DnaJ_domain"/>
</dbReference>
<dbReference type="SMART" id="SM00271">
    <property type="entry name" value="DnaJ"/>
    <property type="match status" value="1"/>
</dbReference>
<dbReference type="CDD" id="cd06257">
    <property type="entry name" value="DnaJ"/>
    <property type="match status" value="1"/>
</dbReference>
<dbReference type="InterPro" id="IPR036869">
    <property type="entry name" value="J_dom_sf"/>
</dbReference>
<dbReference type="PROSITE" id="PS50076">
    <property type="entry name" value="DNAJ_2"/>
    <property type="match status" value="1"/>
</dbReference>